<dbReference type="EMBL" id="CP001739">
    <property type="protein sequence ID" value="ACZ07770.1"/>
    <property type="molecule type" value="Genomic_DNA"/>
</dbReference>
<keyword evidence="4" id="KW-1185">Reference proteome</keyword>
<evidence type="ECO:0000313" key="4">
    <source>
        <dbReference type="Proteomes" id="UP000000845"/>
    </source>
</evidence>
<reference evidence="3 4" key="2">
    <citation type="journal article" date="2010" name="Stand. Genomic Sci.">
        <title>Complete genome sequence of Sebaldella termitidis type strain (NCTC 11300).</title>
        <authorList>
            <person name="Harmon-Smith M."/>
            <person name="Celia L."/>
            <person name="Chertkov O."/>
            <person name="Lapidus A."/>
            <person name="Copeland A."/>
            <person name="Glavina Del Rio T."/>
            <person name="Nolan M."/>
            <person name="Lucas S."/>
            <person name="Tice H."/>
            <person name="Cheng J.F."/>
            <person name="Han C."/>
            <person name="Detter J.C."/>
            <person name="Bruce D."/>
            <person name="Goodwin L."/>
            <person name="Pitluck S."/>
            <person name="Pati A."/>
            <person name="Liolios K."/>
            <person name="Ivanova N."/>
            <person name="Mavromatis K."/>
            <person name="Mikhailova N."/>
            <person name="Chen A."/>
            <person name="Palaniappan K."/>
            <person name="Land M."/>
            <person name="Hauser L."/>
            <person name="Chang Y.J."/>
            <person name="Jeffries C.D."/>
            <person name="Brettin T."/>
            <person name="Goker M."/>
            <person name="Beck B."/>
            <person name="Bristow J."/>
            <person name="Eisen J.A."/>
            <person name="Markowitz V."/>
            <person name="Hugenholtz P."/>
            <person name="Kyrpides N.C."/>
            <person name="Klenk H.P."/>
            <person name="Chen F."/>
        </authorList>
    </citation>
    <scope>NUCLEOTIDE SEQUENCE [LARGE SCALE GENOMIC DNA]</scope>
    <source>
        <strain evidence="4">ATCC 33386 / NCTC 11300</strain>
    </source>
</reference>
<accession>D1AR82</accession>
<dbReference type="Proteomes" id="UP000000845">
    <property type="component" value="Chromosome"/>
</dbReference>
<evidence type="ECO:0000259" key="2">
    <source>
        <dbReference type="PROSITE" id="PS51208"/>
    </source>
</evidence>
<feature type="chain" id="PRO_5003019937" evidence="1">
    <location>
        <begin position="25"/>
        <end position="2358"/>
    </location>
</feature>
<dbReference type="RefSeq" id="WP_012860366.1">
    <property type="nucleotide sequence ID" value="NC_013517.1"/>
</dbReference>
<dbReference type="Pfam" id="PF03797">
    <property type="entry name" value="Autotransporter"/>
    <property type="match status" value="1"/>
</dbReference>
<dbReference type="Pfam" id="PF25783">
    <property type="entry name" value="BigA_beta"/>
    <property type="match status" value="1"/>
</dbReference>
<evidence type="ECO:0000256" key="1">
    <source>
        <dbReference type="SAM" id="SignalP"/>
    </source>
</evidence>
<evidence type="ECO:0000313" key="3">
    <source>
        <dbReference type="EMBL" id="ACZ07770.1"/>
    </source>
</evidence>
<dbReference type="SMART" id="SM00869">
    <property type="entry name" value="Autotransporter"/>
    <property type="match status" value="1"/>
</dbReference>
<organism evidence="3 4">
    <name type="scientific">Sebaldella termitidis (strain ATCC 33386 / NCTC 11300)</name>
    <dbReference type="NCBI Taxonomy" id="526218"/>
    <lineage>
        <taxon>Bacteria</taxon>
        <taxon>Fusobacteriati</taxon>
        <taxon>Fusobacteriota</taxon>
        <taxon>Fusobacteriia</taxon>
        <taxon>Fusobacteriales</taxon>
        <taxon>Leptotrichiaceae</taxon>
        <taxon>Sebaldella</taxon>
    </lineage>
</organism>
<dbReference type="SUPFAM" id="SSF103515">
    <property type="entry name" value="Autotransporter"/>
    <property type="match status" value="1"/>
</dbReference>
<reference evidence="4" key="1">
    <citation type="submission" date="2009-09" db="EMBL/GenBank/DDBJ databases">
        <title>The complete chromosome of Sebaldella termitidis ATCC 33386.</title>
        <authorList>
            <consortium name="US DOE Joint Genome Institute (JGI-PGF)"/>
            <person name="Lucas S."/>
            <person name="Copeland A."/>
            <person name="Lapidus A."/>
            <person name="Glavina del Rio T."/>
            <person name="Dalin E."/>
            <person name="Tice H."/>
            <person name="Bruce D."/>
            <person name="Goodwin L."/>
            <person name="Pitluck S."/>
            <person name="Kyrpides N."/>
            <person name="Mavromatis K."/>
            <person name="Ivanova N."/>
            <person name="Mikhailova N."/>
            <person name="Sims D."/>
            <person name="Meincke L."/>
            <person name="Brettin T."/>
            <person name="Detter J.C."/>
            <person name="Han C."/>
            <person name="Larimer F."/>
            <person name="Land M."/>
            <person name="Hauser L."/>
            <person name="Markowitz V."/>
            <person name="Cheng J.F."/>
            <person name="Hugenholtz P."/>
            <person name="Woyke T."/>
            <person name="Wu D."/>
            <person name="Eisen J.A."/>
        </authorList>
    </citation>
    <scope>NUCLEOTIDE SEQUENCE [LARGE SCALE GENOMIC DNA]</scope>
    <source>
        <strain evidence="4">ATCC 33386 / NCTC 11300</strain>
    </source>
</reference>
<proteinExistence type="predicted"/>
<gene>
    <name evidence="3" type="ordered locus">Sterm_0902</name>
</gene>
<dbReference type="KEGG" id="str:Sterm_0902"/>
<dbReference type="eggNOG" id="COG4625">
    <property type="taxonomic scope" value="Bacteria"/>
</dbReference>
<keyword evidence="1" id="KW-0732">Signal</keyword>
<sequence length="2358" mass="248492">MKKNKKLLMSFLALNALIPTYLKGAETPLSLKYDKLYNKITKNIELGKSNDDSYRLLEKVLNQRNRELKDLYLQSDYIVKPEYLEWQVFLNTYYTERRKGDNTLENAKYYSVSTTYSGKKKFNQNAYNEMADALRASGLLTESQLASIMAGHYNVINSLNVNDQKIIRNILDERLSSITQTDGFRIYKAPQKPKEIDLGINIIPKVINRQPLNPNPTLPQEPSMNVPVFTPSTPAAPAVPSLTIKTFNPVSPNVDQPTLGEAPDFNIKLGSFCNYMNPNCETRGTDGGPYAGMVSNAVSYESVGIYDITAGTQSNFGATTVLTPGNPAIRHAWLTSGPFNAALLKVYFDYGSSLTHNSIATLKENLTIDSISNSVIQGDASLAAFNRQQFLVGGSRIATVDNVMNGALVNQAVVNLVGPLVVGFEVQTDTNWSSQGYGNQGTRRLSNEGTITDEAETTSVDLNGVLALNSSTTINLAPFAGGTPITVRRDGSGYTGYKVGIILTYENDDSVTGHNYILRNEAAGKIKFNSEKSVGIQVYAPQSLNTNVNVDNVSGGEISMGGIESYGLKLSSRISSTSTFANNGTINISGSTSDLSGSRSSGIGVIEDPTLTGGSSVRGYTGVARNSTTGIINVSGGKGNTGVFLKVAAADNITNDGIINVIGEKNSAMRVDNGVVATDAAGNPRIINSGSGIININSGENFGAIAADGNASNRAEAVNNGTITIENKGLPGTFIENIVGMVSIKAAVSATSGGYIENNGTIQMLNDIKTSQGMAILASSEGLNTGNIIINSGTLGESSVGVYNEGTFSMTGGLVDVASPKGIGIYAKNNSAVTAVTGGIIRVSNGAIGLYADDKGNLGNGATINLTGGAKLEVNSGGLMLYNYSGTSGNPVGKFNVTGTVNTDINAGGTAFYFKGVPSGINTFLTNMVTGSGNLNVKLTSSDSSLFVLDNPGSTINLSDTTSIGIIGSLPLTVTIDPSSVSNYKPYSVFKGGLNVDLDVNVDDPNDAYNRSEFLSSKVTVLSGKTISGVGAGKYGIGQESFLGSVNRNDILITVNNGAAINMTGAGSAGIIANFGTVINNGQISATGANSIGVVSYNGTLTQNNNIIKVGESGAGIYGENKVNSSYGNGFIEIENNGLITTAASAGGTSYGIYANNTEAFLTRADSLIRLNSGSEINMSPQDGGVGVSAVKSTLTSNGKITVGKNGIAVYADNSEININSGDINLNGDNAIGFYLINGSAFNGNSGTININGQNVVLFNIINSTFNNNLSINAAPGSTYVVGNLSNAAYTHLGTNTLFSDSVLLNGTNSAILVGSSSNISSSGTGVVGVSVDGQYLSPFAPPYTVEGENAGTIVLGDNSAAVYGKNSARLKNSGIIGLGANSVGLYSLGAGAETENTGLITLGNSSVGLYQKGGINIVNNNTINGAGIGAIGMYMDSNTGLTANNGLIELSGDRAIGIYAAGSPQNIINNGTIKVYDSASMDDPSIGIYTKGISDTIVNSTSGMIEAGKRSLGVYSLGPQVDHMGTLKVGDEGTGIYKDTGILNIHTGSAVQIGNNEAVGLYGINGSSINIAPGVNFQLGSGSYGVIAESGSSLNNQSAITLSDSNIFVYGNGASAITNSGQINMTGSDNTAFYTIKAGNIFNTGNITGTAGTGNIALYNRGHYVTEVQQPDGTMKLEGLITAGYIENDADITLGDSFLVTNAHGVKTGYSVGIYAEGSSAVNKATRTITVGKDGVGMYARDAAAPSYNYGTITGTGDKIIGMFADNTRAENHGLIKLTGDEVVGMAGRNGAYIYNAPSGVIEVTGKNVTGIYLAGADTKVENKGQIIIKNTGDPLEDQGVGLKYAASFDEDNIIGGVGSITGTGYIDQGYTTTVYKLPEMPSLINSGEITIDLGSKFSYENMKVIVKLDPTTNEATTSFSDTIGFGGTTIPEKLEISPDFSQGTSADRYTFKNIFRGMDGTGEYISQSLTWDATGQGTDIVMTRIPYMDFTSGFWYEEFGQTLNDRYANQTGNALKIYDKIDMIQTEPHFRHAVASLAGNVYANINQREEDMAGMLEESLHTLQNSDNNTKENVKISIIGVKGKTEEDTDGVVPYKYSATGILALREVERTYKHTFGYSLGYLHTGFEFEDHNKSEEWVDTIQLGLHNKYSVQGWSLRNDLTGRVSFHNIDRNIDWPDQSKGVERSEMNGTYETYSITSDNILGKEFSIGKKFSVTPYGAFKAMYVTRPTFSESGLEALQIEGNDAWSAKPRAGLELKTTLPLGAKTAWQLKGSLDFAYEYELADLNEREKARLIAVEDGYHKLSKPEDEKGTFRTRAVLGVEVADRYGIFLTGEYNLGNDEQDGYRAGITLKAVF</sequence>
<dbReference type="HOGENOM" id="CLU_229799_0_0_0"/>
<name>D1AR82_SEBTE</name>
<feature type="domain" description="Autotransporter" evidence="2">
    <location>
        <begin position="2069"/>
        <end position="2358"/>
    </location>
</feature>
<feature type="signal peptide" evidence="1">
    <location>
        <begin position="1"/>
        <end position="24"/>
    </location>
</feature>
<dbReference type="PROSITE" id="PS51208">
    <property type="entry name" value="AUTOTRANSPORTER"/>
    <property type="match status" value="1"/>
</dbReference>
<protein>
    <submittedName>
        <fullName evidence="3">Outer membrane autotransporter barrel domain protein</fullName>
    </submittedName>
</protein>
<dbReference type="eggNOG" id="COG3210">
    <property type="taxonomic scope" value="Bacteria"/>
</dbReference>
<dbReference type="InterPro" id="IPR036709">
    <property type="entry name" value="Autotransporte_beta_dom_sf"/>
</dbReference>
<dbReference type="InterPro" id="IPR058034">
    <property type="entry name" value="BigA_beta"/>
</dbReference>
<dbReference type="InterPro" id="IPR005546">
    <property type="entry name" value="Autotransporte_beta"/>
</dbReference>